<evidence type="ECO:0008006" key="4">
    <source>
        <dbReference type="Google" id="ProtNLM"/>
    </source>
</evidence>
<gene>
    <name evidence="2" type="ORF">ODALV1_LOCUS11737</name>
</gene>
<keyword evidence="1" id="KW-0812">Transmembrane</keyword>
<organism evidence="2 3">
    <name type="scientific">Orchesella dallaii</name>
    <dbReference type="NCBI Taxonomy" id="48710"/>
    <lineage>
        <taxon>Eukaryota</taxon>
        <taxon>Metazoa</taxon>
        <taxon>Ecdysozoa</taxon>
        <taxon>Arthropoda</taxon>
        <taxon>Hexapoda</taxon>
        <taxon>Collembola</taxon>
        <taxon>Entomobryomorpha</taxon>
        <taxon>Entomobryoidea</taxon>
        <taxon>Orchesellidae</taxon>
        <taxon>Orchesellinae</taxon>
        <taxon>Orchesella</taxon>
    </lineage>
</organism>
<keyword evidence="3" id="KW-1185">Reference proteome</keyword>
<sequence>MGFGDAYINVQLIVQKLLDTPLIYDKRENRLLENPKMGSIWCMKMWYIGNMFITMVELYSICHLAKLIKYFDYDLSPKAYREEILVYVFTVAITTQSAMTWYTVERDPKWLALVMNDVFHSFDIKYRGWPNKNRAPHVTEIVAYILTLSFVFFPVGPIILPIIRKYDPINRMFMLLIPILSDKQRLVLVIIAYFLSCLFGAVSALMLILLTLTHSFVLRKLMHQNILVSKIGIDYLTNRDGKRIKASLMNMRLFTSANRKCLLELLDIKNYNYSDSGGWWNLHWLFRKRYIFHTQACIIIRAINHNLHLYVPCMTSVGIVLCVTSNYGVIAFYGRLAKVMIVFMIFTTICVGGLMMFMLLYASRPVVDSESFIRMWKRSGIGKRDRKQLKGAPIVAFTMGSHFTIQRRTAMDTMDTILNYTVSVLMS</sequence>
<comment type="caution">
    <text evidence="2">The sequence shown here is derived from an EMBL/GenBank/DDBJ whole genome shotgun (WGS) entry which is preliminary data.</text>
</comment>
<dbReference type="EMBL" id="CAXLJM020000035">
    <property type="protein sequence ID" value="CAL8104377.1"/>
    <property type="molecule type" value="Genomic_DNA"/>
</dbReference>
<proteinExistence type="predicted"/>
<keyword evidence="1" id="KW-1133">Transmembrane helix</keyword>
<feature type="transmembrane region" description="Helical" evidence="1">
    <location>
        <begin position="45"/>
        <end position="64"/>
    </location>
</feature>
<evidence type="ECO:0000313" key="2">
    <source>
        <dbReference type="EMBL" id="CAL8104377.1"/>
    </source>
</evidence>
<feature type="transmembrane region" description="Helical" evidence="1">
    <location>
        <begin position="309"/>
        <end position="333"/>
    </location>
</feature>
<protein>
    <recommendedName>
        <fullName evidence="4">Odorant receptor</fullName>
    </recommendedName>
</protein>
<reference evidence="2 3" key="1">
    <citation type="submission" date="2024-08" db="EMBL/GenBank/DDBJ databases">
        <authorList>
            <person name="Cucini C."/>
            <person name="Frati F."/>
        </authorList>
    </citation>
    <scope>NUCLEOTIDE SEQUENCE [LARGE SCALE GENOMIC DNA]</scope>
</reference>
<feature type="transmembrane region" description="Helical" evidence="1">
    <location>
        <begin position="84"/>
        <end position="104"/>
    </location>
</feature>
<feature type="transmembrane region" description="Helical" evidence="1">
    <location>
        <begin position="141"/>
        <end position="166"/>
    </location>
</feature>
<evidence type="ECO:0000256" key="1">
    <source>
        <dbReference type="SAM" id="Phobius"/>
    </source>
</evidence>
<keyword evidence="1" id="KW-0472">Membrane</keyword>
<feature type="transmembrane region" description="Helical" evidence="1">
    <location>
        <begin position="339"/>
        <end position="362"/>
    </location>
</feature>
<evidence type="ECO:0000313" key="3">
    <source>
        <dbReference type="Proteomes" id="UP001642540"/>
    </source>
</evidence>
<feature type="transmembrane region" description="Helical" evidence="1">
    <location>
        <begin position="186"/>
        <end position="212"/>
    </location>
</feature>
<dbReference type="Proteomes" id="UP001642540">
    <property type="component" value="Unassembled WGS sequence"/>
</dbReference>
<name>A0ABP1QIL1_9HEXA</name>
<accession>A0ABP1QIL1</accession>